<evidence type="ECO:0000256" key="7">
    <source>
        <dbReference type="ARBA" id="ARBA00023049"/>
    </source>
</evidence>
<feature type="compositionally biased region" description="Low complexity" evidence="9">
    <location>
        <begin position="1"/>
        <end position="14"/>
    </location>
</feature>
<dbReference type="Pfam" id="PF09768">
    <property type="entry name" value="Peptidase_M76"/>
    <property type="match status" value="1"/>
</dbReference>
<gene>
    <name evidence="10" type="ORF">PACTADRAFT_51408</name>
</gene>
<evidence type="ECO:0000256" key="1">
    <source>
        <dbReference type="ARBA" id="ARBA00004137"/>
    </source>
</evidence>
<keyword evidence="8" id="KW-0999">Mitochondrion inner membrane</keyword>
<evidence type="ECO:0000313" key="10">
    <source>
        <dbReference type="EMBL" id="ODV93632.1"/>
    </source>
</evidence>
<name>A0A1E4TPJ2_PACTA</name>
<dbReference type="PANTHER" id="PTHR21711:SF0">
    <property type="entry name" value="MITOCHONDRIAL INNER MEMBRANE PROTEASE ATP23 HOMOLOG"/>
    <property type="match status" value="1"/>
</dbReference>
<dbReference type="EC" id="3.4.24.-" evidence="8"/>
<dbReference type="GO" id="GO:0004222">
    <property type="term" value="F:metalloendopeptidase activity"/>
    <property type="evidence" value="ECO:0007669"/>
    <property type="project" value="InterPro"/>
</dbReference>
<proteinExistence type="inferred from homology"/>
<protein>
    <recommendedName>
        <fullName evidence="3 8">Mitochondrial inner membrane protease ATP23</fullName>
        <ecNumber evidence="8">3.4.24.-</ecNumber>
    </recommendedName>
</protein>
<evidence type="ECO:0000256" key="6">
    <source>
        <dbReference type="ARBA" id="ARBA00022801"/>
    </source>
</evidence>
<dbReference type="GO" id="GO:0034982">
    <property type="term" value="P:mitochondrial protein processing"/>
    <property type="evidence" value="ECO:0007669"/>
    <property type="project" value="TreeGrafter"/>
</dbReference>
<evidence type="ECO:0000256" key="5">
    <source>
        <dbReference type="ARBA" id="ARBA00022723"/>
    </source>
</evidence>
<evidence type="ECO:0000256" key="3">
    <source>
        <dbReference type="ARBA" id="ARBA00014615"/>
    </source>
</evidence>
<dbReference type="STRING" id="669874.A0A1E4TPJ2"/>
<evidence type="ECO:0000256" key="8">
    <source>
        <dbReference type="RuleBase" id="RU364057"/>
    </source>
</evidence>
<dbReference type="GO" id="GO:0033615">
    <property type="term" value="P:mitochondrial proton-transporting ATP synthase complex assembly"/>
    <property type="evidence" value="ECO:0007669"/>
    <property type="project" value="TreeGrafter"/>
</dbReference>
<dbReference type="AlphaFoldDB" id="A0A1E4TPJ2"/>
<dbReference type="InterPro" id="IPR019165">
    <property type="entry name" value="Peptidase_M76_ATP23"/>
</dbReference>
<keyword evidence="6 8" id="KW-0378">Hydrolase</keyword>
<keyword evidence="4 8" id="KW-0645">Protease</keyword>
<evidence type="ECO:0000313" key="11">
    <source>
        <dbReference type="Proteomes" id="UP000094236"/>
    </source>
</evidence>
<comment type="function">
    <text evidence="8">Has a dual role in the assembly of mitochondrial ATPase.</text>
</comment>
<dbReference type="Proteomes" id="UP000094236">
    <property type="component" value="Unassembled WGS sequence"/>
</dbReference>
<evidence type="ECO:0000256" key="9">
    <source>
        <dbReference type="SAM" id="MobiDB-lite"/>
    </source>
</evidence>
<evidence type="ECO:0000256" key="2">
    <source>
        <dbReference type="ARBA" id="ARBA00009915"/>
    </source>
</evidence>
<dbReference type="PANTHER" id="PTHR21711">
    <property type="entry name" value="MITOCHONDRIAL INNER MEMBRANE PROTEASE"/>
    <property type="match status" value="1"/>
</dbReference>
<organism evidence="10 11">
    <name type="scientific">Pachysolen tannophilus NRRL Y-2460</name>
    <dbReference type="NCBI Taxonomy" id="669874"/>
    <lineage>
        <taxon>Eukaryota</taxon>
        <taxon>Fungi</taxon>
        <taxon>Dikarya</taxon>
        <taxon>Ascomycota</taxon>
        <taxon>Saccharomycotina</taxon>
        <taxon>Pichiomycetes</taxon>
        <taxon>Pachysolenaceae</taxon>
        <taxon>Pachysolen</taxon>
    </lineage>
</organism>
<dbReference type="OrthoDB" id="285308at2759"/>
<keyword evidence="8" id="KW-0496">Mitochondrion</keyword>
<keyword evidence="7 8" id="KW-0482">Metalloprotease</keyword>
<keyword evidence="11" id="KW-1185">Reference proteome</keyword>
<reference evidence="11" key="1">
    <citation type="submission" date="2016-05" db="EMBL/GenBank/DDBJ databases">
        <title>Comparative genomics of biotechnologically important yeasts.</title>
        <authorList>
            <consortium name="DOE Joint Genome Institute"/>
            <person name="Riley R."/>
            <person name="Haridas S."/>
            <person name="Wolfe K.H."/>
            <person name="Lopes M.R."/>
            <person name="Hittinger C.T."/>
            <person name="Goker M."/>
            <person name="Salamov A."/>
            <person name="Wisecaver J."/>
            <person name="Long T.M."/>
            <person name="Aerts A.L."/>
            <person name="Barry K."/>
            <person name="Choi C."/>
            <person name="Clum A."/>
            <person name="Coughlan A.Y."/>
            <person name="Deshpande S."/>
            <person name="Douglass A.P."/>
            <person name="Hanson S.J."/>
            <person name="Klenk H.-P."/>
            <person name="Labutti K."/>
            <person name="Lapidus A."/>
            <person name="Lindquist E."/>
            <person name="Lipzen A."/>
            <person name="Meier-Kolthoff J.P."/>
            <person name="Ohm R.A."/>
            <person name="Otillar R.P."/>
            <person name="Pangilinan J."/>
            <person name="Peng Y."/>
            <person name="Rokas A."/>
            <person name="Rosa C.A."/>
            <person name="Scheuner C."/>
            <person name="Sibirny A.A."/>
            <person name="Slot J.C."/>
            <person name="Stielow J.B."/>
            <person name="Sun H."/>
            <person name="Kurtzman C.P."/>
            <person name="Blackwell M."/>
            <person name="Grigoriev I.V."/>
            <person name="Jeffries T.W."/>
        </authorList>
    </citation>
    <scope>NUCLEOTIDE SEQUENCE [LARGE SCALE GENOMIC DNA]</scope>
    <source>
        <strain evidence="11">NRRL Y-2460</strain>
    </source>
</reference>
<comment type="similarity">
    <text evidence="2 8">Belongs to the peptidase M76 family.</text>
</comment>
<keyword evidence="8" id="KW-0472">Membrane</keyword>
<feature type="region of interest" description="Disordered" evidence="9">
    <location>
        <begin position="1"/>
        <end position="21"/>
    </location>
</feature>
<dbReference type="GO" id="GO:0005743">
    <property type="term" value="C:mitochondrial inner membrane"/>
    <property type="evidence" value="ECO:0007669"/>
    <property type="project" value="UniProtKB-SubCell"/>
</dbReference>
<keyword evidence="5 8" id="KW-0479">Metal-binding</keyword>
<evidence type="ECO:0000256" key="4">
    <source>
        <dbReference type="ARBA" id="ARBA00022670"/>
    </source>
</evidence>
<accession>A0A1E4TPJ2</accession>
<dbReference type="GO" id="GO:0046872">
    <property type="term" value="F:metal ion binding"/>
    <property type="evidence" value="ECO:0007669"/>
    <property type="project" value="UniProtKB-KW"/>
</dbReference>
<dbReference type="EMBL" id="KV454017">
    <property type="protein sequence ID" value="ODV93632.1"/>
    <property type="molecule type" value="Genomic_DNA"/>
</dbReference>
<sequence length="238" mass="27517">MSLDGSNKGSNKGSDGNDGDDGISWFTSLKYKTGLGTLSEKDKVEYEFKKNNEKKLKDCQACYEYRDWMLSYSPTVRFMIEQIDKVAKNSNEKFSSQKIVCEECNDNTKGGGFHPELGILICQDKILDKWHLEDTLSHELIHYYDNLKFKVDWFNLKHHACSEIRASSLSGECRIMAQFWRAAIKNFSRGHQACVKRRAILSVQANPNCHGKEEAEKIVNEVWESCFNDTRPFEEIYR</sequence>
<comment type="subcellular location">
    <subcellularLocation>
        <location evidence="1 8">Mitochondrion inner membrane</location>
        <topology evidence="1 8">Peripheral membrane protein</topology>
        <orientation evidence="1 8">Intermembrane side</orientation>
    </subcellularLocation>
</comment>